<dbReference type="PANTHER" id="PTHR45888">
    <property type="entry name" value="HL01030P-RELATED"/>
    <property type="match status" value="1"/>
</dbReference>
<dbReference type="InterPro" id="IPR011011">
    <property type="entry name" value="Znf_FYVE_PHD"/>
</dbReference>
<evidence type="ECO:0000259" key="12">
    <source>
        <dbReference type="PROSITE" id="PS50089"/>
    </source>
</evidence>
<reference evidence="14 15" key="1">
    <citation type="journal article" date="2016" name="Genome Biol. Evol.">
        <title>Gene Family Evolution Reflects Adaptation to Soil Environmental Stressors in the Genome of the Collembolan Orchesella cincta.</title>
        <authorList>
            <person name="Faddeeva-Vakhrusheva A."/>
            <person name="Derks M.F."/>
            <person name="Anvar S.Y."/>
            <person name="Agamennone V."/>
            <person name="Suring W."/>
            <person name="Smit S."/>
            <person name="van Straalen N.M."/>
            <person name="Roelofs D."/>
        </authorList>
    </citation>
    <scope>NUCLEOTIDE SEQUENCE [LARGE SCALE GENOMIC DNA]</scope>
    <source>
        <tissue evidence="14">Mixed pool</tissue>
    </source>
</reference>
<dbReference type="CDD" id="cd15510">
    <property type="entry name" value="PHD2_KMT2C_like"/>
    <property type="match status" value="1"/>
</dbReference>
<keyword evidence="5" id="KW-0862">Zinc</keyword>
<feature type="region of interest" description="Disordered" evidence="10">
    <location>
        <begin position="1005"/>
        <end position="1026"/>
    </location>
</feature>
<feature type="compositionally biased region" description="Basic and acidic residues" evidence="10">
    <location>
        <begin position="1138"/>
        <end position="1150"/>
    </location>
</feature>
<dbReference type="InterPro" id="IPR001841">
    <property type="entry name" value="Znf_RING"/>
</dbReference>
<dbReference type="Pfam" id="PF00628">
    <property type="entry name" value="PHD"/>
    <property type="match status" value="4"/>
</dbReference>
<dbReference type="GO" id="GO:0008270">
    <property type="term" value="F:zinc ion binding"/>
    <property type="evidence" value="ECO:0007669"/>
    <property type="project" value="UniProtKB-KW"/>
</dbReference>
<dbReference type="InterPro" id="IPR036910">
    <property type="entry name" value="HMG_box_dom_sf"/>
</dbReference>
<feature type="domain" description="RING-type" evidence="12">
    <location>
        <begin position="363"/>
        <end position="408"/>
    </location>
</feature>
<keyword evidence="7" id="KW-0804">Transcription</keyword>
<dbReference type="Gene3D" id="3.30.40.10">
    <property type="entry name" value="Zinc/RING finger domain, C3HC4 (zinc finger)"/>
    <property type="match status" value="6"/>
</dbReference>
<evidence type="ECO:0000259" key="11">
    <source>
        <dbReference type="PROSITE" id="PS50016"/>
    </source>
</evidence>
<evidence type="ECO:0000256" key="3">
    <source>
        <dbReference type="ARBA" id="ARBA00022737"/>
    </source>
</evidence>
<feature type="domain" description="PHD-type" evidence="11">
    <location>
        <begin position="831"/>
        <end position="916"/>
    </location>
</feature>
<proteinExistence type="predicted"/>
<dbReference type="CDD" id="cd15513">
    <property type="entry name" value="PHD5_KMT2C_like"/>
    <property type="match status" value="1"/>
</dbReference>
<evidence type="ECO:0000256" key="4">
    <source>
        <dbReference type="ARBA" id="ARBA00022771"/>
    </source>
</evidence>
<dbReference type="InterPro" id="IPR019787">
    <property type="entry name" value="Znf_PHD-finger"/>
</dbReference>
<dbReference type="GO" id="GO:0032259">
    <property type="term" value="P:methylation"/>
    <property type="evidence" value="ECO:0007669"/>
    <property type="project" value="UniProtKB-KW"/>
</dbReference>
<dbReference type="PROSITE" id="PS50089">
    <property type="entry name" value="ZF_RING_2"/>
    <property type="match status" value="1"/>
</dbReference>
<keyword evidence="2" id="KW-0479">Metal-binding</keyword>
<evidence type="ECO:0000259" key="13">
    <source>
        <dbReference type="PROSITE" id="PS51805"/>
    </source>
</evidence>
<feature type="domain" description="PHD-type" evidence="11">
    <location>
        <begin position="784"/>
        <end position="834"/>
    </location>
</feature>
<keyword evidence="3" id="KW-0677">Repeat</keyword>
<evidence type="ECO:0000256" key="7">
    <source>
        <dbReference type="ARBA" id="ARBA00023163"/>
    </source>
</evidence>
<dbReference type="Proteomes" id="UP000094527">
    <property type="component" value="Unassembled WGS sequence"/>
</dbReference>
<dbReference type="InterPro" id="IPR009071">
    <property type="entry name" value="HMG_box_dom"/>
</dbReference>
<evidence type="ECO:0000256" key="9">
    <source>
        <dbReference type="PROSITE-ProRule" id="PRU00175"/>
    </source>
</evidence>
<comment type="subcellular location">
    <subcellularLocation>
        <location evidence="1">Nucleus</location>
    </subcellularLocation>
</comment>
<feature type="compositionally biased region" description="Low complexity" evidence="10">
    <location>
        <begin position="1310"/>
        <end position="1329"/>
    </location>
</feature>
<evidence type="ECO:0000256" key="2">
    <source>
        <dbReference type="ARBA" id="ARBA00022723"/>
    </source>
</evidence>
<evidence type="ECO:0000256" key="1">
    <source>
        <dbReference type="ARBA" id="ARBA00004123"/>
    </source>
</evidence>
<feature type="non-terminal residue" evidence="14">
    <location>
        <position position="1483"/>
    </location>
</feature>
<dbReference type="SMART" id="SM00398">
    <property type="entry name" value="HMG"/>
    <property type="match status" value="1"/>
</dbReference>
<feature type="region of interest" description="Disordered" evidence="10">
    <location>
        <begin position="650"/>
        <end position="711"/>
    </location>
</feature>
<dbReference type="GO" id="GO:0045944">
    <property type="term" value="P:positive regulation of transcription by RNA polymerase II"/>
    <property type="evidence" value="ECO:0007669"/>
    <property type="project" value="TreeGrafter"/>
</dbReference>
<dbReference type="SUPFAM" id="SSF47095">
    <property type="entry name" value="HMG-box"/>
    <property type="match status" value="1"/>
</dbReference>
<comment type="caution">
    <text evidence="14">The sequence shown here is derived from an EMBL/GenBank/DDBJ whole genome shotgun (WGS) entry which is preliminary data.</text>
</comment>
<dbReference type="InterPro" id="IPR013083">
    <property type="entry name" value="Znf_RING/FYVE/PHD"/>
</dbReference>
<dbReference type="SUPFAM" id="SSF57903">
    <property type="entry name" value="FYVE/PHD zinc finger"/>
    <property type="match status" value="6"/>
</dbReference>
<dbReference type="PROSITE" id="PS51805">
    <property type="entry name" value="EPHD"/>
    <property type="match status" value="1"/>
</dbReference>
<feature type="region of interest" description="Disordered" evidence="10">
    <location>
        <begin position="1138"/>
        <end position="1166"/>
    </location>
</feature>
<feature type="domain" description="PHD-type" evidence="11">
    <location>
        <begin position="734"/>
        <end position="787"/>
    </location>
</feature>
<feature type="region of interest" description="Disordered" evidence="10">
    <location>
        <begin position="1285"/>
        <end position="1400"/>
    </location>
</feature>
<dbReference type="OrthoDB" id="308383at2759"/>
<dbReference type="PROSITE" id="PS50016">
    <property type="entry name" value="ZF_PHD_2"/>
    <property type="match status" value="5"/>
</dbReference>
<dbReference type="CDD" id="cd15514">
    <property type="entry name" value="PHD6_KMT2C_like"/>
    <property type="match status" value="1"/>
</dbReference>
<dbReference type="PANTHER" id="PTHR45888:SF6">
    <property type="entry name" value="HL01030P-RELATED"/>
    <property type="match status" value="1"/>
</dbReference>
<dbReference type="Gene3D" id="1.10.30.10">
    <property type="entry name" value="High mobility group box domain"/>
    <property type="match status" value="1"/>
</dbReference>
<evidence type="ECO:0000256" key="6">
    <source>
        <dbReference type="ARBA" id="ARBA00023015"/>
    </source>
</evidence>
<evidence type="ECO:0000256" key="5">
    <source>
        <dbReference type="ARBA" id="ARBA00022833"/>
    </source>
</evidence>
<dbReference type="InterPro" id="IPR034732">
    <property type="entry name" value="EPHD"/>
</dbReference>
<keyword evidence="4 9" id="KW-0863">Zinc-finger</keyword>
<feature type="compositionally biased region" description="Polar residues" evidence="10">
    <location>
        <begin position="578"/>
        <end position="606"/>
    </location>
</feature>
<gene>
    <name evidence="14" type="ORF">Ocin01_06167</name>
</gene>
<organism evidence="14 15">
    <name type="scientific">Orchesella cincta</name>
    <name type="common">Springtail</name>
    <name type="synonym">Podura cincta</name>
    <dbReference type="NCBI Taxonomy" id="48709"/>
    <lineage>
        <taxon>Eukaryota</taxon>
        <taxon>Metazoa</taxon>
        <taxon>Ecdysozoa</taxon>
        <taxon>Arthropoda</taxon>
        <taxon>Hexapoda</taxon>
        <taxon>Collembola</taxon>
        <taxon>Entomobryomorpha</taxon>
        <taxon>Entomobryoidea</taxon>
        <taxon>Orchesellidae</taxon>
        <taxon>Orchesellinae</taxon>
        <taxon>Orchesella</taxon>
    </lineage>
</organism>
<feature type="region of interest" description="Disordered" evidence="10">
    <location>
        <begin position="926"/>
        <end position="949"/>
    </location>
</feature>
<feature type="domain" description="PHD-type" evidence="11">
    <location>
        <begin position="360"/>
        <end position="410"/>
    </location>
</feature>
<dbReference type="GO" id="GO:0003713">
    <property type="term" value="F:transcription coactivator activity"/>
    <property type="evidence" value="ECO:0007669"/>
    <property type="project" value="TreeGrafter"/>
</dbReference>
<feature type="region of interest" description="Disordered" evidence="10">
    <location>
        <begin position="552"/>
        <end position="606"/>
    </location>
</feature>
<dbReference type="FunFam" id="1.10.30.10:FF:000009">
    <property type="entry name" value="Histone-lysine N-methyltransferase"/>
    <property type="match status" value="1"/>
</dbReference>
<dbReference type="Pfam" id="PF09011">
    <property type="entry name" value="HMG_box_2"/>
    <property type="match status" value="1"/>
</dbReference>
<dbReference type="EMBL" id="LJIJ01000202">
    <property type="protein sequence ID" value="ODN00515.1"/>
    <property type="molecule type" value="Genomic_DNA"/>
</dbReference>
<feature type="region of interest" description="Disordered" evidence="10">
    <location>
        <begin position="91"/>
        <end position="111"/>
    </location>
</feature>
<feature type="domain" description="PHD-type" evidence="13">
    <location>
        <begin position="243"/>
        <end position="350"/>
    </location>
</feature>
<feature type="compositionally biased region" description="Basic and acidic residues" evidence="10">
    <location>
        <begin position="1005"/>
        <end position="1021"/>
    </location>
</feature>
<feature type="domain" description="PHD-type" evidence="11">
    <location>
        <begin position="407"/>
        <end position="457"/>
    </location>
</feature>
<keyword evidence="14" id="KW-0489">Methyltransferase</keyword>
<keyword evidence="8" id="KW-0539">Nucleus</keyword>
<evidence type="ECO:0000313" key="15">
    <source>
        <dbReference type="Proteomes" id="UP000094527"/>
    </source>
</evidence>
<dbReference type="STRING" id="48709.A0A1D2N616"/>
<accession>A0A1D2N616</accession>
<evidence type="ECO:0000256" key="10">
    <source>
        <dbReference type="SAM" id="MobiDB-lite"/>
    </source>
</evidence>
<evidence type="ECO:0000313" key="14">
    <source>
        <dbReference type="EMBL" id="ODN00515.1"/>
    </source>
</evidence>
<sequence length="1483" mass="162820">MGITAQDESIDPGAGVVGSNELLSVLHPRISQVVGNPLTNGDLVDLGKTTPGMPGPSINRGITNRKKSDVILSAGGTNLAVNYIGELSAISHESPPRGGDDAAESDTSSVASSLEKLHEDFSLLPEQWYDFLGDHISSSNQSRIIVSELFSKQLDSLHRPGKVCAFCNLGERSMLGQGDLLRLEIPEGFDPVAVSSGLTVKGKLEKDVNSEKSLKPGFSCRRQKGAGKMKRLMSQNSLESINEPVEEVCGYSENQEFSCIFDSTSGYFYVHQGCANWCEGVTQKDDSSFINLESELIRSLSQRCLHCGNLGAGVICKAPHCGVIFHFPCAAISGAFQDPCSKSVLCSSHLDLAVSMVGDKANCTVCDSPGKISSLIMCSSCGHHYHGSCMALNCDPGIRAGWQCPACKMCQACRQPGDESKLLSCDTCDKSYHIFCLRPALSSIPKHSWKCKLCRMCTDCGARTPGSGPSSRWHANFSVCDSCYQQRNKGLACPMCGKAYRHVAQKLMLQCHICKKYVHGTCDPAANLATYQQRKDMHPDYEYVCVPCKSHPTGQSAPGGAPRIVTSTKRTSDELGSDDNSILNNNTSSQDTLFSPENDSVQSTENSSDIIWAEKNLAPSDDKHHQLHHHHHTPKDNKLLNHEAKLHKRKSVGGGGRVKGADRIGQHSTNTNRRHSKVTDLVKKRGPKPKLRMFGSGRVHRASTDSFPKEGEEQVGVENRMILCSARDDFVLQQDVCVMCGAYGNDLEGRLIACAQCGQCYHPYCVTVKVNRVILTKGWRCLDCTVCEGCGQRNDEARLLLCDECDVSFHIYCMDPPLDSVPHGTWKCKWCVVCQFCGSNDPGKNSIWHNNYTTCGPCASFTTCPKCKLDYTDGELIIKCSKCDRWIHAGCDSIKDDDDAEKCSDENYSCVLCRPSDVLPPHLRPPPPPIVTKVENPPKSPDLSRSTSQYNVDGVCLSDTGMSHIKSLTMDFPRKKRKKMPNIADMEAGILAAIESVVSGGDEKIKVDRPCEDDTEKDKEAKKRQRSLQKLGIGGFVVRLRGPRFKDDDDMSLDQLVESGGDKPKRKAQRRKIKNKLVENFPVYLQEAFFGKSLLEPGSKETDLVSTDELEESTPSIKTESTIKLSKEEIKEIEAIKAKQKSPEKVKADNRPTAAQGAQHSVSEVTKEVRKLQPPIVDDSEMALQDILTGDLLDNDFMDNIMNDGDDIKVEEGLVDFRPGAEDSNDFSLDQNNEDVNPKDEFNDILTSQFGLENIDSGLPSMDSKDVEDIFNGVLIEESSDTLFPQVNSVPPVTEVGPSSRVNSNPQMPPSSLTVSSPSSVIPPNITTTGPVQASPGLPRATQLQQNLASPVNFPPPSPYPSEYSNSPQFSPAFSEPPSPWPAQTEVDSDQPSSYNQRSNMQKWEADEALGPNATISCVLYANINHPELKRDYTSWSERAKQISKIWRSLSSEKKAPYLQKARENRAASRMQKAQQLSVEICV</sequence>
<dbReference type="FunFam" id="3.30.40.10:FF:000852">
    <property type="entry name" value="Histone-lysine N-methyltransferase 2C"/>
    <property type="match status" value="1"/>
</dbReference>
<dbReference type="GO" id="GO:0042800">
    <property type="term" value="F:histone H3K4 methyltransferase activity"/>
    <property type="evidence" value="ECO:0007669"/>
    <property type="project" value="TreeGrafter"/>
</dbReference>
<dbReference type="CDD" id="cd21997">
    <property type="entry name" value="HMG_KMT2C-like"/>
    <property type="match status" value="1"/>
</dbReference>
<protein>
    <submittedName>
        <fullName evidence="14">Histone-lysine N-methyltransferase 2C</fullName>
    </submittedName>
</protein>
<keyword evidence="15" id="KW-1185">Reference proteome</keyword>
<dbReference type="FunFam" id="3.30.40.10:FF:000407">
    <property type="entry name" value="Histone-lysine N-methyltransferase MLL3"/>
    <property type="match status" value="1"/>
</dbReference>
<name>A0A1D2N616_ORCCI</name>
<dbReference type="InterPro" id="IPR001965">
    <property type="entry name" value="Znf_PHD"/>
</dbReference>
<dbReference type="OMA" id="PEAIHWI"/>
<keyword evidence="6" id="KW-0805">Transcription regulation</keyword>
<dbReference type="CDD" id="cd15509">
    <property type="entry name" value="PHD1_KMT2C_like"/>
    <property type="match status" value="1"/>
</dbReference>
<keyword evidence="14" id="KW-0808">Transferase</keyword>
<feature type="compositionally biased region" description="Polar residues" evidence="10">
    <location>
        <begin position="1390"/>
        <end position="1400"/>
    </location>
</feature>
<evidence type="ECO:0000256" key="8">
    <source>
        <dbReference type="ARBA" id="ARBA00023242"/>
    </source>
</evidence>
<dbReference type="SMART" id="SM00249">
    <property type="entry name" value="PHD"/>
    <property type="match status" value="7"/>
</dbReference>
<dbReference type="GO" id="GO:0044666">
    <property type="term" value="C:MLL3/4 complex"/>
    <property type="evidence" value="ECO:0007669"/>
    <property type="project" value="TreeGrafter"/>
</dbReference>